<dbReference type="Proteomes" id="UP000015453">
    <property type="component" value="Unassembled WGS sequence"/>
</dbReference>
<sequence length="108" mass="11702">MANSHSDHSRSCTGRHSTRLLTPINNTTVAAEITVVSFDSGKDRVQNINSPIVLVDEDRTAPMGLAKKPVDPKNRLIRSDSDPFYADNRSGGSHAERITCGCGCEYGL</sequence>
<name>S8DLH2_9LAMI</name>
<evidence type="ECO:0000313" key="2">
    <source>
        <dbReference type="EMBL" id="EPS63743.1"/>
    </source>
</evidence>
<proteinExistence type="predicted"/>
<accession>S8DLH2</accession>
<dbReference type="EMBL" id="AUSU01005267">
    <property type="protein sequence ID" value="EPS63743.1"/>
    <property type="molecule type" value="Genomic_DNA"/>
</dbReference>
<feature type="compositionally biased region" description="Basic and acidic residues" evidence="1">
    <location>
        <begin position="68"/>
        <end position="81"/>
    </location>
</feature>
<keyword evidence="3" id="KW-1185">Reference proteome</keyword>
<dbReference type="AlphaFoldDB" id="S8DLH2"/>
<feature type="region of interest" description="Disordered" evidence="1">
    <location>
        <begin position="64"/>
        <end position="95"/>
    </location>
</feature>
<comment type="caution">
    <text evidence="2">The sequence shown here is derived from an EMBL/GenBank/DDBJ whole genome shotgun (WGS) entry which is preliminary data.</text>
</comment>
<evidence type="ECO:0000256" key="1">
    <source>
        <dbReference type="SAM" id="MobiDB-lite"/>
    </source>
</evidence>
<evidence type="ECO:0000313" key="3">
    <source>
        <dbReference type="Proteomes" id="UP000015453"/>
    </source>
</evidence>
<reference evidence="2 3" key="1">
    <citation type="journal article" date="2013" name="BMC Genomics">
        <title>The miniature genome of a carnivorous plant Genlisea aurea contains a low number of genes and short non-coding sequences.</title>
        <authorList>
            <person name="Leushkin E.V."/>
            <person name="Sutormin R.A."/>
            <person name="Nabieva E.R."/>
            <person name="Penin A.A."/>
            <person name="Kondrashov A.S."/>
            <person name="Logacheva M.D."/>
        </authorList>
    </citation>
    <scope>NUCLEOTIDE SEQUENCE [LARGE SCALE GENOMIC DNA]</scope>
</reference>
<gene>
    <name evidence="2" type="ORF">M569_11041</name>
</gene>
<protein>
    <submittedName>
        <fullName evidence="2">Uncharacterized protein</fullName>
    </submittedName>
</protein>
<organism evidence="2 3">
    <name type="scientific">Genlisea aurea</name>
    <dbReference type="NCBI Taxonomy" id="192259"/>
    <lineage>
        <taxon>Eukaryota</taxon>
        <taxon>Viridiplantae</taxon>
        <taxon>Streptophyta</taxon>
        <taxon>Embryophyta</taxon>
        <taxon>Tracheophyta</taxon>
        <taxon>Spermatophyta</taxon>
        <taxon>Magnoliopsida</taxon>
        <taxon>eudicotyledons</taxon>
        <taxon>Gunneridae</taxon>
        <taxon>Pentapetalae</taxon>
        <taxon>asterids</taxon>
        <taxon>lamiids</taxon>
        <taxon>Lamiales</taxon>
        <taxon>Lentibulariaceae</taxon>
        <taxon>Genlisea</taxon>
    </lineage>
</organism>